<feature type="domain" description="B box-type" evidence="3">
    <location>
        <begin position="65"/>
        <end position="111"/>
    </location>
</feature>
<proteinExistence type="predicted"/>
<gene>
    <name evidence="4" type="primary">Nap1</name>
    <name evidence="4" type="ORF">SNAT2548_LOCUS10097</name>
</gene>
<dbReference type="GO" id="GO:0008270">
    <property type="term" value="F:zinc ion binding"/>
    <property type="evidence" value="ECO:0007669"/>
    <property type="project" value="UniProtKB-KW"/>
</dbReference>
<organism evidence="4 5">
    <name type="scientific">Symbiodinium natans</name>
    <dbReference type="NCBI Taxonomy" id="878477"/>
    <lineage>
        <taxon>Eukaryota</taxon>
        <taxon>Sar</taxon>
        <taxon>Alveolata</taxon>
        <taxon>Dinophyceae</taxon>
        <taxon>Suessiales</taxon>
        <taxon>Symbiodiniaceae</taxon>
        <taxon>Symbiodinium</taxon>
    </lineage>
</organism>
<evidence type="ECO:0000259" key="3">
    <source>
        <dbReference type="PROSITE" id="PS50119"/>
    </source>
</evidence>
<reference evidence="4" key="1">
    <citation type="submission" date="2021-02" db="EMBL/GenBank/DDBJ databases">
        <authorList>
            <person name="Dougan E. K."/>
            <person name="Rhodes N."/>
            <person name="Thang M."/>
            <person name="Chan C."/>
        </authorList>
    </citation>
    <scope>NUCLEOTIDE SEQUENCE</scope>
</reference>
<accession>A0A812KSZ5</accession>
<sequence>MGPVTVIIDLFLQYVFRPLDHFLFSKDRYSSRFAVLAPVTKYFSSCRLALCNHSLYPWPSAPAWSFMIYCSKCASPSAFWCVECDTRYCAGCAARYHHPGLYAQHHSVEPLEGKQVRLLGLVMSNLLVILSAFYVASSIQIAPNYLTSADLCPVTSQVRAVAAGLDSKVFYYYKAELVGYCNMEDSFYKFFLDGWVRGIVTTSDDTLLVLTSAAPAYVMTTVLSILLVPIVAFFYGLIMAVTHFIDSLLPKSSGLEQAEQFLQRFDLCTFFGGQSAAPPPTKWRLKPAMDFFDHLKYAKNRRTRFYSYYYAAARDALTYWVNRAVPWFMAFRLLLIWCPGNLGAVLQNLLSYIMGSTIAEQQLWFTDTVSNMLFSDNVSSRLLSGSMGYAHHVFSLLPFVDAVNQLLFYSVLAASCLLAGFIGFLLVITHQQRRYYSEFDAGEVVGCCPNQESCSCESIKFMVAKALEGK</sequence>
<protein>
    <submittedName>
        <fullName evidence="4">Nap1 protein</fullName>
    </submittedName>
</protein>
<evidence type="ECO:0000256" key="2">
    <source>
        <dbReference type="SAM" id="Phobius"/>
    </source>
</evidence>
<keyword evidence="1" id="KW-0479">Metal-binding</keyword>
<evidence type="ECO:0000313" key="4">
    <source>
        <dbReference type="EMBL" id="CAE7235736.1"/>
    </source>
</evidence>
<keyword evidence="2" id="KW-0812">Transmembrane</keyword>
<dbReference type="Proteomes" id="UP000604046">
    <property type="component" value="Unassembled WGS sequence"/>
</dbReference>
<feature type="transmembrane region" description="Helical" evidence="2">
    <location>
        <begin position="327"/>
        <end position="346"/>
    </location>
</feature>
<keyword evidence="5" id="KW-1185">Reference proteome</keyword>
<evidence type="ECO:0000313" key="5">
    <source>
        <dbReference type="Proteomes" id="UP000604046"/>
    </source>
</evidence>
<dbReference type="InterPro" id="IPR000315">
    <property type="entry name" value="Znf_B-box"/>
</dbReference>
<dbReference type="AlphaFoldDB" id="A0A812KSZ5"/>
<dbReference type="CDD" id="cd19757">
    <property type="entry name" value="Bbox1"/>
    <property type="match status" value="1"/>
</dbReference>
<evidence type="ECO:0000256" key="1">
    <source>
        <dbReference type="PROSITE-ProRule" id="PRU00024"/>
    </source>
</evidence>
<keyword evidence="2" id="KW-1133">Transmembrane helix</keyword>
<feature type="transmembrane region" description="Helical" evidence="2">
    <location>
        <begin position="216"/>
        <end position="241"/>
    </location>
</feature>
<dbReference type="OrthoDB" id="10415073at2759"/>
<keyword evidence="2" id="KW-0472">Membrane</keyword>
<dbReference type="PROSITE" id="PS50119">
    <property type="entry name" value="ZF_BBOX"/>
    <property type="match status" value="1"/>
</dbReference>
<dbReference type="EMBL" id="CAJNDS010000813">
    <property type="protein sequence ID" value="CAE7235736.1"/>
    <property type="molecule type" value="Genomic_DNA"/>
</dbReference>
<comment type="caution">
    <text evidence="4">The sequence shown here is derived from an EMBL/GenBank/DDBJ whole genome shotgun (WGS) entry which is preliminary data.</text>
</comment>
<feature type="transmembrane region" description="Helical" evidence="2">
    <location>
        <begin position="118"/>
        <end position="136"/>
    </location>
</feature>
<keyword evidence="1" id="KW-0863">Zinc-finger</keyword>
<feature type="transmembrane region" description="Helical" evidence="2">
    <location>
        <begin position="406"/>
        <end position="428"/>
    </location>
</feature>
<name>A0A812KSZ5_9DINO</name>
<keyword evidence="1" id="KW-0862">Zinc</keyword>